<evidence type="ECO:0000256" key="1">
    <source>
        <dbReference type="SAM" id="MobiDB-lite"/>
    </source>
</evidence>
<organism evidence="2">
    <name type="scientific">freshwater metagenome</name>
    <dbReference type="NCBI Taxonomy" id="449393"/>
    <lineage>
        <taxon>unclassified sequences</taxon>
        <taxon>metagenomes</taxon>
        <taxon>ecological metagenomes</taxon>
    </lineage>
</organism>
<protein>
    <submittedName>
        <fullName evidence="2">Unannotated protein</fullName>
    </submittedName>
</protein>
<feature type="region of interest" description="Disordered" evidence="1">
    <location>
        <begin position="17"/>
        <end position="39"/>
    </location>
</feature>
<sequence length="93" mass="9975">MRACYQPTFECHHPEDRRAKTRISQRHRGAITDPRHGYPHDVDLRGTGHGGDQVVDEGDVIDASGLVDVTGQSGIPATRDSLGVGDDNSVAIG</sequence>
<dbReference type="EMBL" id="CAFBIZ010000039">
    <property type="protein sequence ID" value="CAB4847614.1"/>
    <property type="molecule type" value="Genomic_DNA"/>
</dbReference>
<feature type="region of interest" description="Disordered" evidence="1">
    <location>
        <begin position="72"/>
        <end position="93"/>
    </location>
</feature>
<name>A0A6J7BRI3_9ZZZZ</name>
<reference evidence="2" key="1">
    <citation type="submission" date="2020-05" db="EMBL/GenBank/DDBJ databases">
        <authorList>
            <person name="Chiriac C."/>
            <person name="Salcher M."/>
            <person name="Ghai R."/>
            <person name="Kavagutti S V."/>
        </authorList>
    </citation>
    <scope>NUCLEOTIDE SEQUENCE</scope>
</reference>
<proteinExistence type="predicted"/>
<feature type="compositionally biased region" description="Basic residues" evidence="1">
    <location>
        <begin position="19"/>
        <end position="29"/>
    </location>
</feature>
<gene>
    <name evidence="2" type="ORF">UFOPK3268_00452</name>
</gene>
<evidence type="ECO:0000313" key="2">
    <source>
        <dbReference type="EMBL" id="CAB4847614.1"/>
    </source>
</evidence>
<accession>A0A6J7BRI3</accession>
<dbReference type="AlphaFoldDB" id="A0A6J7BRI3"/>